<dbReference type="NCBIfam" id="TIGR01511">
    <property type="entry name" value="ATPase-IB1_Cu"/>
    <property type="match status" value="1"/>
</dbReference>
<evidence type="ECO:0000256" key="2">
    <source>
        <dbReference type="ARBA" id="ARBA00006024"/>
    </source>
</evidence>
<evidence type="ECO:0000256" key="7">
    <source>
        <dbReference type="ARBA" id="ARBA00022840"/>
    </source>
</evidence>
<dbReference type="Pfam" id="PF00403">
    <property type="entry name" value="HMA"/>
    <property type="match status" value="1"/>
</dbReference>
<evidence type="ECO:0000256" key="11">
    <source>
        <dbReference type="SAM" id="Phobius"/>
    </source>
</evidence>
<sequence>MDELNIRVTGMTCASCVASVESIVSNLEGVDSVRVNLPLEKATIRWSEGANEDLGTVRDAISKGGFGSEEYIDPKKYRKESLENANRMGLQVIISLILTIPTFFLTMFVGDLGQIYDLDSRLLIAFILSSIVYFYAGIEFHKGAWQAILSGRANMDVLVHIGTTTAMIWSSFVVFSPYLDFLPSVFSSTAHVFFDGAAFIISFILLGNWLEARAKLRATDAVFSLMDLKAKTGSIVNADGSVSEVPVEEILRGTEILVKVGQTVPLDGIIVKGSASIDMSMMTGESNPVFVTENDSVMGGTIVLDSAIHIKSTKYHDDTVLANVINLVDEAQMGKAPIQKLVDRISAVFVPVVVACAVLASLTWMFFSEGYGDYNSTELAIMVLVSTLVIACPCALGLATPTALIVGTGVGAQYGLLIKGIDALQNSYNTNTLVLDKTGTLTVGTPSITNIKSINSDENNILEIAASLESASTHPIAKAISQAHLENSEKLISFDRIENIGGMGLVGYLEDQEYAIGNQPLMERKGVLVSNYIEELADVLSISTVVFVSKGNKLLGWIEMKDKLRETTNLAISKAKELGLEVIMLTGDRAETALTISKEVGILRFEAEVKPDGKAEFVKKLQSEGAIVAMIGDGINDAAALAVADVGIAMGAGSDIALEAADIVLLRDDLLDVVSTLELGKATMGKIRGNLAWAFVYNLIGIPLAMGVLISSTGWLLPPAFAAGAMALSSVSVVFNSLTLRSWKPFRA</sequence>
<name>A0A1J5TN13_9ARCH</name>
<dbReference type="PANTHER" id="PTHR43520:SF8">
    <property type="entry name" value="P-TYPE CU(+) TRANSPORTER"/>
    <property type="match status" value="1"/>
</dbReference>
<dbReference type="PROSITE" id="PS01047">
    <property type="entry name" value="HMA_1"/>
    <property type="match status" value="1"/>
</dbReference>
<feature type="transmembrane region" description="Helical" evidence="11">
    <location>
        <begin position="88"/>
        <end position="108"/>
    </location>
</feature>
<dbReference type="InterPro" id="IPR001757">
    <property type="entry name" value="P_typ_ATPase"/>
</dbReference>
<dbReference type="InterPro" id="IPR059000">
    <property type="entry name" value="ATPase_P-type_domA"/>
</dbReference>
<organism evidence="13 14">
    <name type="scientific">Marine Group III euryarchaeote CG-Epi2</name>
    <dbReference type="NCBI Taxonomy" id="1888996"/>
    <lineage>
        <taxon>Archaea</taxon>
        <taxon>Methanobacteriati</taxon>
        <taxon>Thermoplasmatota</taxon>
        <taxon>Thermoplasmata</taxon>
        <taxon>Candidatus Thermoprofundales</taxon>
    </lineage>
</organism>
<keyword evidence="5" id="KW-0479">Metal-binding</keyword>
<dbReference type="NCBIfam" id="TIGR01525">
    <property type="entry name" value="ATPase-IB_hvy"/>
    <property type="match status" value="1"/>
</dbReference>
<dbReference type="InterPro" id="IPR023299">
    <property type="entry name" value="ATPase_P-typ_cyto_dom_N"/>
</dbReference>
<evidence type="ECO:0000256" key="8">
    <source>
        <dbReference type="ARBA" id="ARBA00022967"/>
    </source>
</evidence>
<dbReference type="SUPFAM" id="SSF55008">
    <property type="entry name" value="HMA, heavy metal-associated domain"/>
    <property type="match status" value="1"/>
</dbReference>
<dbReference type="GO" id="GO:0055070">
    <property type="term" value="P:copper ion homeostasis"/>
    <property type="evidence" value="ECO:0007669"/>
    <property type="project" value="TreeGrafter"/>
</dbReference>
<keyword evidence="8" id="KW-1278">Translocase</keyword>
<dbReference type="Proteomes" id="UP000183615">
    <property type="component" value="Unassembled WGS sequence"/>
</dbReference>
<keyword evidence="4 11" id="KW-0812">Transmembrane</keyword>
<keyword evidence="10 11" id="KW-0472">Membrane</keyword>
<dbReference type="AlphaFoldDB" id="A0A1J5TN13"/>
<feature type="transmembrane region" description="Helical" evidence="11">
    <location>
        <begin position="345"/>
        <end position="367"/>
    </location>
</feature>
<dbReference type="GO" id="GO:0016020">
    <property type="term" value="C:membrane"/>
    <property type="evidence" value="ECO:0007669"/>
    <property type="project" value="InterPro"/>
</dbReference>
<dbReference type="GO" id="GO:0005507">
    <property type="term" value="F:copper ion binding"/>
    <property type="evidence" value="ECO:0007669"/>
    <property type="project" value="TreeGrafter"/>
</dbReference>
<feature type="transmembrane region" description="Helical" evidence="11">
    <location>
        <begin position="379"/>
        <end position="399"/>
    </location>
</feature>
<dbReference type="FunFam" id="2.70.150.10:FF:000002">
    <property type="entry name" value="Copper-transporting ATPase 1, putative"/>
    <property type="match status" value="1"/>
</dbReference>
<dbReference type="SFLD" id="SFLDS00003">
    <property type="entry name" value="Haloacid_Dehalogenase"/>
    <property type="match status" value="1"/>
</dbReference>
<dbReference type="FunFam" id="3.30.70.100:FF:000001">
    <property type="entry name" value="ATPase copper transporting beta"/>
    <property type="match status" value="1"/>
</dbReference>
<dbReference type="PRINTS" id="PR00119">
    <property type="entry name" value="CATATPASE"/>
</dbReference>
<feature type="transmembrane region" description="Helical" evidence="11">
    <location>
        <begin position="191"/>
        <end position="210"/>
    </location>
</feature>
<evidence type="ECO:0000313" key="14">
    <source>
        <dbReference type="Proteomes" id="UP000183615"/>
    </source>
</evidence>
<dbReference type="CDD" id="cd00371">
    <property type="entry name" value="HMA"/>
    <property type="match status" value="1"/>
</dbReference>
<keyword evidence="9 11" id="KW-1133">Transmembrane helix</keyword>
<evidence type="ECO:0000259" key="12">
    <source>
        <dbReference type="PROSITE" id="PS50846"/>
    </source>
</evidence>
<dbReference type="GO" id="GO:0043682">
    <property type="term" value="F:P-type divalent copper transporter activity"/>
    <property type="evidence" value="ECO:0007669"/>
    <property type="project" value="TreeGrafter"/>
</dbReference>
<evidence type="ECO:0000256" key="10">
    <source>
        <dbReference type="ARBA" id="ARBA00023136"/>
    </source>
</evidence>
<dbReference type="CDD" id="cd02094">
    <property type="entry name" value="P-type_ATPase_Cu-like"/>
    <property type="match status" value="1"/>
</dbReference>
<dbReference type="SUPFAM" id="SSF81665">
    <property type="entry name" value="Calcium ATPase, transmembrane domain M"/>
    <property type="match status" value="1"/>
</dbReference>
<dbReference type="EMBL" id="MIYZ01000017">
    <property type="protein sequence ID" value="OIR22329.1"/>
    <property type="molecule type" value="Genomic_DNA"/>
</dbReference>
<dbReference type="NCBIfam" id="TIGR01494">
    <property type="entry name" value="ATPase_P-type"/>
    <property type="match status" value="1"/>
</dbReference>
<gene>
    <name evidence="13" type="ORF">BET99_04640</name>
</gene>
<dbReference type="InterPro" id="IPR018303">
    <property type="entry name" value="ATPase_P-typ_P_site"/>
</dbReference>
<dbReference type="Gene3D" id="3.40.1110.10">
    <property type="entry name" value="Calcium-transporting ATPase, cytoplasmic domain N"/>
    <property type="match status" value="1"/>
</dbReference>
<dbReference type="PANTHER" id="PTHR43520">
    <property type="entry name" value="ATP7, ISOFORM B"/>
    <property type="match status" value="1"/>
</dbReference>
<dbReference type="InterPro" id="IPR008250">
    <property type="entry name" value="ATPase_P-typ_transduc_dom_A_sf"/>
</dbReference>
<comment type="caution">
    <text evidence="13">The sequence shown here is derived from an EMBL/GenBank/DDBJ whole genome shotgun (WGS) entry which is preliminary data.</text>
</comment>
<dbReference type="Gene3D" id="3.30.70.100">
    <property type="match status" value="1"/>
</dbReference>
<dbReference type="GO" id="GO:0012505">
    <property type="term" value="C:endomembrane system"/>
    <property type="evidence" value="ECO:0007669"/>
    <property type="project" value="UniProtKB-SubCell"/>
</dbReference>
<dbReference type="SUPFAM" id="SSF81653">
    <property type="entry name" value="Calcium ATPase, transduction domain A"/>
    <property type="match status" value="1"/>
</dbReference>
<feature type="domain" description="HMA" evidence="12">
    <location>
        <begin position="2"/>
        <end position="69"/>
    </location>
</feature>
<keyword evidence="3" id="KW-0813">Transport</keyword>
<dbReference type="SUPFAM" id="SSF56784">
    <property type="entry name" value="HAD-like"/>
    <property type="match status" value="1"/>
</dbReference>
<keyword evidence="7" id="KW-0067">ATP-binding</keyword>
<dbReference type="InterPro" id="IPR044492">
    <property type="entry name" value="P_typ_ATPase_HD_dom"/>
</dbReference>
<evidence type="ECO:0000256" key="3">
    <source>
        <dbReference type="ARBA" id="ARBA00022448"/>
    </source>
</evidence>
<evidence type="ECO:0000256" key="9">
    <source>
        <dbReference type="ARBA" id="ARBA00022989"/>
    </source>
</evidence>
<dbReference type="InterPro" id="IPR036163">
    <property type="entry name" value="HMA_dom_sf"/>
</dbReference>
<evidence type="ECO:0000256" key="6">
    <source>
        <dbReference type="ARBA" id="ARBA00022741"/>
    </source>
</evidence>
<dbReference type="Gene3D" id="3.40.50.1000">
    <property type="entry name" value="HAD superfamily/HAD-like"/>
    <property type="match status" value="1"/>
</dbReference>
<feature type="transmembrane region" description="Helical" evidence="11">
    <location>
        <begin position="716"/>
        <end position="738"/>
    </location>
</feature>
<dbReference type="PROSITE" id="PS01229">
    <property type="entry name" value="COF_2"/>
    <property type="match status" value="1"/>
</dbReference>
<comment type="subcellular location">
    <subcellularLocation>
        <location evidence="1">Endomembrane system</location>
        <topology evidence="1">Multi-pass membrane protein</topology>
    </subcellularLocation>
</comment>
<dbReference type="GO" id="GO:0005524">
    <property type="term" value="F:ATP binding"/>
    <property type="evidence" value="ECO:0007669"/>
    <property type="project" value="UniProtKB-KW"/>
</dbReference>
<dbReference type="GO" id="GO:0016887">
    <property type="term" value="F:ATP hydrolysis activity"/>
    <property type="evidence" value="ECO:0007669"/>
    <property type="project" value="InterPro"/>
</dbReference>
<evidence type="ECO:0000256" key="1">
    <source>
        <dbReference type="ARBA" id="ARBA00004127"/>
    </source>
</evidence>
<proteinExistence type="inferred from homology"/>
<dbReference type="PROSITE" id="PS00154">
    <property type="entry name" value="ATPASE_E1_E2"/>
    <property type="match status" value="1"/>
</dbReference>
<evidence type="ECO:0000256" key="4">
    <source>
        <dbReference type="ARBA" id="ARBA00022692"/>
    </source>
</evidence>
<dbReference type="Pfam" id="PF00702">
    <property type="entry name" value="Hydrolase"/>
    <property type="match status" value="1"/>
</dbReference>
<dbReference type="Pfam" id="PF00122">
    <property type="entry name" value="E1-E2_ATPase"/>
    <property type="match status" value="1"/>
</dbReference>
<evidence type="ECO:0000313" key="13">
    <source>
        <dbReference type="EMBL" id="OIR22329.1"/>
    </source>
</evidence>
<feature type="transmembrane region" description="Helical" evidence="11">
    <location>
        <begin position="120"/>
        <end position="136"/>
    </location>
</feature>
<feature type="transmembrane region" description="Helical" evidence="11">
    <location>
        <begin position="157"/>
        <end position="179"/>
    </location>
</feature>
<protein>
    <submittedName>
        <fullName evidence="13">Copper-translocating P-type ATPase</fullName>
    </submittedName>
</protein>
<dbReference type="PROSITE" id="PS50846">
    <property type="entry name" value="HMA_2"/>
    <property type="match status" value="1"/>
</dbReference>
<evidence type="ECO:0000256" key="5">
    <source>
        <dbReference type="ARBA" id="ARBA00022723"/>
    </source>
</evidence>
<dbReference type="SFLD" id="SFLDF00027">
    <property type="entry name" value="p-type_atpase"/>
    <property type="match status" value="1"/>
</dbReference>
<dbReference type="InterPro" id="IPR006121">
    <property type="entry name" value="HMA_dom"/>
</dbReference>
<dbReference type="InterPro" id="IPR027256">
    <property type="entry name" value="P-typ_ATPase_IB"/>
</dbReference>
<dbReference type="InterPro" id="IPR036412">
    <property type="entry name" value="HAD-like_sf"/>
</dbReference>
<dbReference type="InterPro" id="IPR017969">
    <property type="entry name" value="Heavy-metal-associated_CS"/>
</dbReference>
<accession>A0A1J5TN13</accession>
<keyword evidence="6" id="KW-0547">Nucleotide-binding</keyword>
<dbReference type="PRINTS" id="PR00943">
    <property type="entry name" value="CUATPASE"/>
</dbReference>
<feature type="transmembrane region" description="Helical" evidence="11">
    <location>
        <begin position="691"/>
        <end position="710"/>
    </location>
</feature>
<dbReference type="InterPro" id="IPR023214">
    <property type="entry name" value="HAD_sf"/>
</dbReference>
<dbReference type="InterPro" id="IPR023298">
    <property type="entry name" value="ATPase_P-typ_TM_dom_sf"/>
</dbReference>
<comment type="similarity">
    <text evidence="2">Belongs to the cation transport ATPase (P-type) (TC 3.A.3) family. Type IB subfamily.</text>
</comment>
<dbReference type="Gene3D" id="2.70.150.10">
    <property type="entry name" value="Calcium-transporting ATPase, cytoplasmic transduction domain A"/>
    <property type="match status" value="1"/>
</dbReference>
<dbReference type="SFLD" id="SFLDG00002">
    <property type="entry name" value="C1.7:_P-type_atpase_like"/>
    <property type="match status" value="1"/>
</dbReference>
<reference evidence="13 14" key="1">
    <citation type="submission" date="2016-08" db="EMBL/GenBank/DDBJ databases">
        <title>New Insights into Marine Group III Euryarchaeota, from dark to light.</title>
        <authorList>
            <person name="Haro-Moreno J.M."/>
            <person name="Rodriguez-Valera F."/>
            <person name="Lopez-Garcia P."/>
            <person name="Moreira D."/>
            <person name="Martin-Cuadrado A.B."/>
        </authorList>
    </citation>
    <scope>NUCLEOTIDE SEQUENCE [LARGE SCALE GENOMIC DNA]</scope>
    <source>
        <strain evidence="13">CG-Epi2</strain>
    </source>
</reference>